<evidence type="ECO:0000313" key="1">
    <source>
        <dbReference type="EMBL" id="KFV46622.1"/>
    </source>
</evidence>
<protein>
    <submittedName>
        <fullName evidence="1">Uncharacterized protein</fullName>
    </submittedName>
</protein>
<evidence type="ECO:0000313" key="2">
    <source>
        <dbReference type="Proteomes" id="UP000054313"/>
    </source>
</evidence>
<feature type="non-terminal residue" evidence="1">
    <location>
        <position position="175"/>
    </location>
</feature>
<organism evidence="1 2">
    <name type="scientific">Gavia stellata</name>
    <name type="common">Red-throated diver</name>
    <name type="synonym">Colymbus stellatus</name>
    <dbReference type="NCBI Taxonomy" id="37040"/>
    <lineage>
        <taxon>Eukaryota</taxon>
        <taxon>Metazoa</taxon>
        <taxon>Chordata</taxon>
        <taxon>Craniata</taxon>
        <taxon>Vertebrata</taxon>
        <taxon>Euteleostomi</taxon>
        <taxon>Archelosauria</taxon>
        <taxon>Archosauria</taxon>
        <taxon>Dinosauria</taxon>
        <taxon>Saurischia</taxon>
        <taxon>Theropoda</taxon>
        <taxon>Coelurosauria</taxon>
        <taxon>Aves</taxon>
        <taxon>Neognathae</taxon>
        <taxon>Neoaves</taxon>
        <taxon>Aequornithes</taxon>
        <taxon>Gaviiformes</taxon>
        <taxon>Gaviidae</taxon>
        <taxon>Gavia</taxon>
    </lineage>
</organism>
<keyword evidence="2" id="KW-1185">Reference proteome</keyword>
<dbReference type="GO" id="GO:0005634">
    <property type="term" value="C:nucleus"/>
    <property type="evidence" value="ECO:0007669"/>
    <property type="project" value="TreeGrafter"/>
</dbReference>
<dbReference type="GO" id="GO:0005737">
    <property type="term" value="C:cytoplasm"/>
    <property type="evidence" value="ECO:0007669"/>
    <property type="project" value="TreeGrafter"/>
</dbReference>
<dbReference type="PANTHER" id="PTHR35537:SF1">
    <property type="entry name" value="DNA DAMAGE-INDUCED APOPTOSIS SUPPRESSOR PROTEIN"/>
    <property type="match status" value="1"/>
</dbReference>
<accession>A0A093EMV0</accession>
<dbReference type="InterPro" id="IPR043522">
    <property type="entry name" value="DDIAS"/>
</dbReference>
<reference evidence="1 2" key="1">
    <citation type="submission" date="2014-04" db="EMBL/GenBank/DDBJ databases">
        <title>Genome evolution of avian class.</title>
        <authorList>
            <person name="Zhang G."/>
            <person name="Li C."/>
        </authorList>
    </citation>
    <scope>NUCLEOTIDE SEQUENCE [LARGE SCALE GENOMIC DNA]</scope>
    <source>
        <strain evidence="1">BGI_N328</strain>
    </source>
</reference>
<dbReference type="PANTHER" id="PTHR35537">
    <property type="entry name" value="DNA DAMAGE-INDUCIBLE APOPTOSIS SUPPRESSOR PROTEIN DDIAS"/>
    <property type="match status" value="1"/>
</dbReference>
<feature type="non-terminal residue" evidence="1">
    <location>
        <position position="1"/>
    </location>
</feature>
<name>A0A093EMV0_GAVST</name>
<dbReference type="EMBL" id="KK611920">
    <property type="protein sequence ID" value="KFV46622.1"/>
    <property type="molecule type" value="Genomic_DNA"/>
</dbReference>
<gene>
    <name evidence="1" type="ORF">N328_12205</name>
</gene>
<dbReference type="AlphaFoldDB" id="A0A093EMV0"/>
<dbReference type="Proteomes" id="UP000054313">
    <property type="component" value="Unassembled WGS sequence"/>
</dbReference>
<dbReference type="GO" id="GO:1902230">
    <property type="term" value="P:negative regulation of intrinsic apoptotic signaling pathway in response to DNA damage"/>
    <property type="evidence" value="ECO:0007669"/>
    <property type="project" value="InterPro"/>
</dbReference>
<proteinExistence type="predicted"/>
<sequence>NTLLQQLTGRLVKYEKSSNREDKESNSFVSQQFLNSQLPANFEEWIPPSANKKLKPTTSLDLKTVSWATDLRSTCGHAGRNPAAESKENSENYVCSRNKSLNPENTARILTTSVSAGVTKALFLNDTVLETCSPSEGESLLSGANYSGGILEVATGWSPELFFQERSPFSNKPKY</sequence>